<dbReference type="Pfam" id="PF13508">
    <property type="entry name" value="Acetyltransf_7"/>
    <property type="match status" value="1"/>
</dbReference>
<dbReference type="RefSeq" id="WP_089668114.1">
    <property type="nucleotide sequence ID" value="NZ_FOJA01000001.1"/>
</dbReference>
<reference evidence="4 5" key="1">
    <citation type="submission" date="2016-10" db="EMBL/GenBank/DDBJ databases">
        <authorList>
            <person name="de Groot N.N."/>
        </authorList>
    </citation>
    <scope>NUCLEOTIDE SEQUENCE [LARGE SCALE GENOMIC DNA]</scope>
    <source>
        <strain evidence="4 5">CGMCC 1.5337</strain>
    </source>
</reference>
<dbReference type="SUPFAM" id="SSF55729">
    <property type="entry name" value="Acyl-CoA N-acyltransferases (Nat)"/>
    <property type="match status" value="1"/>
</dbReference>
<dbReference type="OrthoDB" id="156446at2157"/>
<name>A0A1I0NEZ2_9EURY</name>
<protein>
    <submittedName>
        <fullName evidence="4">Ribosomal protein S18 acetylase RimI</fullName>
    </submittedName>
</protein>
<dbReference type="InterPro" id="IPR050832">
    <property type="entry name" value="Bact_Acetyltransf"/>
</dbReference>
<evidence type="ECO:0000256" key="1">
    <source>
        <dbReference type="ARBA" id="ARBA00022679"/>
    </source>
</evidence>
<dbReference type="Pfam" id="PF19133">
    <property type="entry name" value="DUF5816"/>
    <property type="match status" value="1"/>
</dbReference>
<evidence type="ECO:0000256" key="2">
    <source>
        <dbReference type="ARBA" id="ARBA00023315"/>
    </source>
</evidence>
<dbReference type="EMBL" id="FOJA01000001">
    <property type="protein sequence ID" value="SEW00002.1"/>
    <property type="molecule type" value="Genomic_DNA"/>
</dbReference>
<dbReference type="STRING" id="355548.SAMN04487945_0829"/>
<keyword evidence="4" id="KW-0687">Ribonucleoprotein</keyword>
<keyword evidence="5" id="KW-1185">Reference proteome</keyword>
<keyword evidence="4" id="KW-0689">Ribosomal protein</keyword>
<evidence type="ECO:0000313" key="4">
    <source>
        <dbReference type="EMBL" id="SEW00002.1"/>
    </source>
</evidence>
<dbReference type="AlphaFoldDB" id="A0A1I0NEZ2"/>
<gene>
    <name evidence="4" type="ORF">SAMN04487945_0829</name>
</gene>
<dbReference type="Gene3D" id="3.40.630.30">
    <property type="match status" value="1"/>
</dbReference>
<dbReference type="InterPro" id="IPR016181">
    <property type="entry name" value="Acyl_CoA_acyltransferase"/>
</dbReference>
<dbReference type="PANTHER" id="PTHR43877">
    <property type="entry name" value="AMINOALKYLPHOSPHONATE N-ACETYLTRANSFERASE-RELATED-RELATED"/>
    <property type="match status" value="1"/>
</dbReference>
<dbReference type="InterPro" id="IPR043854">
    <property type="entry name" value="DUF5816"/>
</dbReference>
<accession>A0A1I0NEZ2</accession>
<sequence length="246" mass="26992">MEVREATPADGEEIRSVATASLRETYADPLGEDIVEHAADEWYTPDRLDDRLAAEDIAYLVAEAGDGVVGFSESELDGDAAAAIQWLHVHPDARGDGVGVELLERTEAALRERGAARVEGRVLAANDVGNEFYQDHGFSRSGDVELDVGGETHTEHRYVKLPTGGAELTEQRETDDRTLWVAFDERERGSQAPFYAAYGSAERTDKYGFYCANCESANTAMNTMGRVTCNSCGNERRASRWDAAYL</sequence>
<proteinExistence type="predicted"/>
<keyword evidence="1" id="KW-0808">Transferase</keyword>
<keyword evidence="2" id="KW-0012">Acyltransferase</keyword>
<evidence type="ECO:0000259" key="3">
    <source>
        <dbReference type="PROSITE" id="PS51186"/>
    </source>
</evidence>
<dbReference type="Proteomes" id="UP000198518">
    <property type="component" value="Unassembled WGS sequence"/>
</dbReference>
<dbReference type="PROSITE" id="PS51186">
    <property type="entry name" value="GNAT"/>
    <property type="match status" value="1"/>
</dbReference>
<organism evidence="4 5">
    <name type="scientific">Halobacterium jilantaiense</name>
    <dbReference type="NCBI Taxonomy" id="355548"/>
    <lineage>
        <taxon>Archaea</taxon>
        <taxon>Methanobacteriati</taxon>
        <taxon>Methanobacteriota</taxon>
        <taxon>Stenosarchaea group</taxon>
        <taxon>Halobacteria</taxon>
        <taxon>Halobacteriales</taxon>
        <taxon>Halobacteriaceae</taxon>
        <taxon>Halobacterium</taxon>
    </lineage>
</organism>
<dbReference type="InterPro" id="IPR000182">
    <property type="entry name" value="GNAT_dom"/>
</dbReference>
<dbReference type="CDD" id="cd04301">
    <property type="entry name" value="NAT_SF"/>
    <property type="match status" value="1"/>
</dbReference>
<evidence type="ECO:0000313" key="5">
    <source>
        <dbReference type="Proteomes" id="UP000198518"/>
    </source>
</evidence>
<dbReference type="GO" id="GO:0016747">
    <property type="term" value="F:acyltransferase activity, transferring groups other than amino-acyl groups"/>
    <property type="evidence" value="ECO:0007669"/>
    <property type="project" value="InterPro"/>
</dbReference>
<dbReference type="PANTHER" id="PTHR43877:SF1">
    <property type="entry name" value="ACETYLTRANSFERASE"/>
    <property type="match status" value="1"/>
</dbReference>
<feature type="domain" description="N-acetyltransferase" evidence="3">
    <location>
        <begin position="1"/>
        <end position="164"/>
    </location>
</feature>
<dbReference type="GO" id="GO:0005840">
    <property type="term" value="C:ribosome"/>
    <property type="evidence" value="ECO:0007669"/>
    <property type="project" value="UniProtKB-KW"/>
</dbReference>